<comment type="catalytic activity">
    <reaction evidence="4 6">
        <text>L-kynurenine + H2O = anthranilate + L-alanine + H(+)</text>
        <dbReference type="Rhea" id="RHEA:16813"/>
        <dbReference type="ChEBI" id="CHEBI:15377"/>
        <dbReference type="ChEBI" id="CHEBI:15378"/>
        <dbReference type="ChEBI" id="CHEBI:16567"/>
        <dbReference type="ChEBI" id="CHEBI:57959"/>
        <dbReference type="ChEBI" id="CHEBI:57972"/>
        <dbReference type="EC" id="3.7.1.3"/>
    </reaction>
</comment>
<comment type="cofactor">
    <cofactor evidence="4 6">
        <name>pyridoxal 5'-phosphate</name>
        <dbReference type="ChEBI" id="CHEBI:597326"/>
    </cofactor>
</comment>
<evidence type="ECO:0000313" key="7">
    <source>
        <dbReference type="EMBL" id="SHL92340.1"/>
    </source>
</evidence>
<dbReference type="InterPro" id="IPR015422">
    <property type="entry name" value="PyrdxlP-dep_Trfase_small"/>
</dbReference>
<organism evidence="7 8">
    <name type="scientific">Lacicoccus alkaliphilus DSM 16010</name>
    <dbReference type="NCBI Taxonomy" id="1123231"/>
    <lineage>
        <taxon>Bacteria</taxon>
        <taxon>Bacillati</taxon>
        <taxon>Bacillota</taxon>
        <taxon>Bacilli</taxon>
        <taxon>Bacillales</taxon>
        <taxon>Salinicoccaceae</taxon>
        <taxon>Lacicoccus</taxon>
    </lineage>
</organism>
<dbReference type="NCBIfam" id="TIGR01814">
    <property type="entry name" value="kynureninase"/>
    <property type="match status" value="1"/>
</dbReference>
<feature type="binding site" evidence="4">
    <location>
        <begin position="127"/>
        <end position="130"/>
    </location>
    <ligand>
        <name>pyridoxal 5'-phosphate</name>
        <dbReference type="ChEBI" id="CHEBI:597326"/>
    </ligand>
</feature>
<name>A0A1M7EKW8_9BACL</name>
<feature type="binding site" evidence="4">
    <location>
        <position position="288"/>
    </location>
    <ligand>
        <name>pyridoxal 5'-phosphate</name>
        <dbReference type="ChEBI" id="CHEBI:597326"/>
    </ligand>
</feature>
<evidence type="ECO:0000313" key="8">
    <source>
        <dbReference type="Proteomes" id="UP000184206"/>
    </source>
</evidence>
<feature type="modified residue" description="N6-(pyridoxal phosphate)lysine" evidence="4">
    <location>
        <position position="232"/>
    </location>
</feature>
<dbReference type="HAMAP" id="MF_01970">
    <property type="entry name" value="Kynureninase"/>
    <property type="match status" value="1"/>
</dbReference>
<dbReference type="SUPFAM" id="SSF53383">
    <property type="entry name" value="PLP-dependent transferases"/>
    <property type="match status" value="1"/>
</dbReference>
<comment type="catalytic activity">
    <reaction evidence="6">
        <text>3-hydroxy-L-kynurenine + H2O = 3-hydroxyanthranilate + L-alanine + H(+)</text>
        <dbReference type="Rhea" id="RHEA:25143"/>
        <dbReference type="ChEBI" id="CHEBI:15377"/>
        <dbReference type="ChEBI" id="CHEBI:15378"/>
        <dbReference type="ChEBI" id="CHEBI:36559"/>
        <dbReference type="ChEBI" id="CHEBI:57972"/>
        <dbReference type="ChEBI" id="CHEBI:58125"/>
        <dbReference type="EC" id="3.7.1.3"/>
    </reaction>
</comment>
<dbReference type="UniPathway" id="UPA00253">
    <property type="reaction ID" value="UER00329"/>
</dbReference>
<feature type="binding site" evidence="4">
    <location>
        <position position="206"/>
    </location>
    <ligand>
        <name>pyridoxal 5'-phosphate</name>
        <dbReference type="ChEBI" id="CHEBI:597326"/>
    </ligand>
</feature>
<accession>A0A1M7EKW8</accession>
<dbReference type="PIRSF" id="PIRSF038800">
    <property type="entry name" value="KYNU"/>
    <property type="match status" value="1"/>
</dbReference>
<keyword evidence="3 4" id="KW-0663">Pyridoxal phosphate</keyword>
<dbReference type="Gene3D" id="3.40.640.10">
    <property type="entry name" value="Type I PLP-dependent aspartate aminotransferase-like (Major domain)"/>
    <property type="match status" value="1"/>
</dbReference>
<dbReference type="OrthoDB" id="9812626at2"/>
<proteinExistence type="inferred from homology"/>
<dbReference type="GO" id="GO:0030429">
    <property type="term" value="F:kynureninase activity"/>
    <property type="evidence" value="ECO:0007669"/>
    <property type="project" value="UniProtKB-UniRule"/>
</dbReference>
<dbReference type="PANTHER" id="PTHR14084">
    <property type="entry name" value="KYNURENINASE"/>
    <property type="match status" value="1"/>
</dbReference>
<evidence type="ECO:0000256" key="3">
    <source>
        <dbReference type="ARBA" id="ARBA00022898"/>
    </source>
</evidence>
<dbReference type="GO" id="GO:0005737">
    <property type="term" value="C:cytoplasm"/>
    <property type="evidence" value="ECO:0007669"/>
    <property type="project" value="UniProtKB-UniRule"/>
</dbReference>
<gene>
    <name evidence="4" type="primary">kynU</name>
    <name evidence="7" type="ORF">SAMN02745189_01255</name>
</gene>
<feature type="binding site" evidence="4">
    <location>
        <position position="231"/>
    </location>
    <ligand>
        <name>pyridoxal 5'-phosphate</name>
        <dbReference type="ChEBI" id="CHEBI:597326"/>
    </ligand>
</feature>
<dbReference type="GO" id="GO:0019805">
    <property type="term" value="P:quinolinate biosynthetic process"/>
    <property type="evidence" value="ECO:0007669"/>
    <property type="project" value="UniProtKB-UniRule"/>
</dbReference>
<dbReference type="GO" id="GO:0097053">
    <property type="term" value="P:L-kynurenine catabolic process"/>
    <property type="evidence" value="ECO:0007669"/>
    <property type="project" value="UniProtKB-UniRule"/>
</dbReference>
<feature type="binding site" evidence="4">
    <location>
        <position position="209"/>
    </location>
    <ligand>
        <name>pyridoxal 5'-phosphate</name>
        <dbReference type="ChEBI" id="CHEBI:597326"/>
    </ligand>
</feature>
<protein>
    <recommendedName>
        <fullName evidence="4 5">Kynureninase</fullName>
        <ecNumber evidence="4 5">3.7.1.3</ecNumber>
    </recommendedName>
    <alternativeName>
        <fullName evidence="4">L-kynurenine hydrolase</fullName>
    </alternativeName>
</protein>
<dbReference type="Pfam" id="PF22580">
    <property type="entry name" value="KYNU_C"/>
    <property type="match status" value="1"/>
</dbReference>
<comment type="function">
    <text evidence="4 6">Catalyzes the cleavage of L-kynurenine (L-Kyn) and L-3-hydroxykynurenine (L-3OHKyn) into anthranilic acid (AA) and 3-hydroxyanthranilic acid (3-OHAA), respectively.</text>
</comment>
<evidence type="ECO:0000256" key="1">
    <source>
        <dbReference type="ARBA" id="ARBA00022642"/>
    </source>
</evidence>
<dbReference type="EC" id="3.7.1.3" evidence="4 5"/>
<evidence type="ECO:0000256" key="5">
    <source>
        <dbReference type="NCBIfam" id="TIGR01814"/>
    </source>
</evidence>
<dbReference type="Proteomes" id="UP000184206">
    <property type="component" value="Unassembled WGS sequence"/>
</dbReference>
<dbReference type="Gene3D" id="3.90.1150.10">
    <property type="entry name" value="Aspartate Aminotransferase, domain 1"/>
    <property type="match status" value="1"/>
</dbReference>
<feature type="binding site" evidence="4">
    <location>
        <position position="99"/>
    </location>
    <ligand>
        <name>pyridoxal 5'-phosphate</name>
        <dbReference type="ChEBI" id="CHEBI:597326"/>
    </ligand>
</feature>
<feature type="binding site" evidence="4">
    <location>
        <position position="100"/>
    </location>
    <ligand>
        <name>pyridoxal 5'-phosphate</name>
        <dbReference type="ChEBI" id="CHEBI:597326"/>
    </ligand>
</feature>
<keyword evidence="2 4" id="KW-0378">Hydrolase</keyword>
<dbReference type="GO" id="GO:0009435">
    <property type="term" value="P:NAD+ biosynthetic process"/>
    <property type="evidence" value="ECO:0007669"/>
    <property type="project" value="UniProtKB-UniRule"/>
</dbReference>
<reference evidence="7 8" key="1">
    <citation type="submission" date="2016-11" db="EMBL/GenBank/DDBJ databases">
        <authorList>
            <person name="Jaros S."/>
            <person name="Januszkiewicz K."/>
            <person name="Wedrychowicz H."/>
        </authorList>
    </citation>
    <scope>NUCLEOTIDE SEQUENCE [LARGE SCALE GENOMIC DNA]</scope>
    <source>
        <strain evidence="7 8">DSM 16010</strain>
    </source>
</reference>
<comment type="pathway">
    <text evidence="4 6">Cofactor biosynthesis; NAD(+) biosynthesis; quinolinate from L-kynurenine: step 2/3.</text>
</comment>
<sequence length="421" mass="46819">MEKWLETAKQYDAEDHIGNYKNEFYIGENLYYMDGNSLGLMSRRAEASVLDVLDDWKTLGIDGWTEGERPWFYMSERIGELMAGLIGADKGSVLAANSTTVNIHQAVRTLYRPTGSRYKVIVDELNFPSDIYAVQAVLDDYGRGDALLKAESRDGHTLETEDIIGLMDESVAMVFLPSILYRSGQILDMERLTEAAHEKGIIIGFDLCHSIGAIPHELKDWGVDFAVWCTYKHLNGGPGSVAGLYVHPGHHRKHASLKGWFGNNKETQFDMDHAFDPAEDISQYQIGTPHILSMAPLLGALEIFNDVGIAKVREKSLRLTGLMLEVLDAEFKEYGIEIVTPRGADARGGHVLIGHEHAAGITAALKSRGVIPDFRAPGYVRIAPVALYNSFEDVYHTLRILKEIMDDGTYKKFGNQRGVVA</sequence>
<feature type="binding site" evidence="4">
    <location>
        <position position="260"/>
    </location>
    <ligand>
        <name>pyridoxal 5'-phosphate</name>
        <dbReference type="ChEBI" id="CHEBI:597326"/>
    </ligand>
</feature>
<keyword evidence="1 4" id="KW-0662">Pyridine nucleotide biosynthesis</keyword>
<dbReference type="GO" id="GO:0043420">
    <property type="term" value="P:anthranilate metabolic process"/>
    <property type="evidence" value="ECO:0007669"/>
    <property type="project" value="TreeGrafter"/>
</dbReference>
<keyword evidence="8" id="KW-1185">Reference proteome</keyword>
<comment type="subunit">
    <text evidence="4 6">Homodimer.</text>
</comment>
<comment type="similarity">
    <text evidence="4 6">Belongs to the kynureninase family.</text>
</comment>
<evidence type="ECO:0000256" key="2">
    <source>
        <dbReference type="ARBA" id="ARBA00022801"/>
    </source>
</evidence>
<dbReference type="PANTHER" id="PTHR14084:SF0">
    <property type="entry name" value="KYNURENINASE"/>
    <property type="match status" value="1"/>
</dbReference>
<evidence type="ECO:0000256" key="6">
    <source>
        <dbReference type="PIRNR" id="PIRNR038800"/>
    </source>
</evidence>
<comment type="caution">
    <text evidence="4">Lacks conserved residue(s) required for the propagation of feature annotation.</text>
</comment>
<dbReference type="UniPathway" id="UPA00334">
    <property type="reaction ID" value="UER00455"/>
</dbReference>
<dbReference type="EMBL" id="FRCF01000003">
    <property type="protein sequence ID" value="SHL92340.1"/>
    <property type="molecule type" value="Genomic_DNA"/>
</dbReference>
<dbReference type="STRING" id="1123231.SAMN02745189_01255"/>
<dbReference type="GO" id="GO:0019441">
    <property type="term" value="P:L-tryptophan catabolic process to kynurenine"/>
    <property type="evidence" value="ECO:0007669"/>
    <property type="project" value="TreeGrafter"/>
</dbReference>
<dbReference type="AlphaFoldDB" id="A0A1M7EKW8"/>
<evidence type="ECO:0000256" key="4">
    <source>
        <dbReference type="HAMAP-Rule" id="MF_01970"/>
    </source>
</evidence>
<dbReference type="RefSeq" id="WP_072709461.1">
    <property type="nucleotide sequence ID" value="NZ_FRCF01000003.1"/>
</dbReference>
<dbReference type="GO" id="GO:0030170">
    <property type="term" value="F:pyridoxal phosphate binding"/>
    <property type="evidence" value="ECO:0007669"/>
    <property type="project" value="UniProtKB-UniRule"/>
</dbReference>
<dbReference type="InterPro" id="IPR015421">
    <property type="entry name" value="PyrdxlP-dep_Trfase_major"/>
</dbReference>
<dbReference type="InterPro" id="IPR015424">
    <property type="entry name" value="PyrdxlP-dep_Trfase"/>
</dbReference>
<comment type="pathway">
    <text evidence="4 6">Amino-acid degradation; L-kynurenine degradation; L-alanine and anthranilate from L-kynurenine: step 1/1.</text>
</comment>
<dbReference type="InterPro" id="IPR010111">
    <property type="entry name" value="Kynureninase"/>
</dbReference>